<reference evidence="1" key="1">
    <citation type="submission" date="2021-03" db="EMBL/GenBank/DDBJ databases">
        <title>Complete Genome of Pseudoalteromonas xiamenensis STKMTI.2, a new potential marine bacterium producing anti-Vibrio compounds.</title>
        <authorList>
            <person name="Handayani D.P."/>
            <person name="Isnansetyo A."/>
            <person name="Istiqomah I."/>
            <person name="Jumina J."/>
        </authorList>
    </citation>
    <scope>NUCLEOTIDE SEQUENCE</scope>
    <source>
        <strain evidence="1">STKMTI.2</strain>
    </source>
</reference>
<dbReference type="AlphaFoldDB" id="A0A975HNJ0"/>
<dbReference type="EMBL" id="CP072133">
    <property type="protein sequence ID" value="QTH72250.1"/>
    <property type="molecule type" value="Genomic_DNA"/>
</dbReference>
<accession>A0A975HNJ0</accession>
<evidence type="ECO:0000313" key="2">
    <source>
        <dbReference type="Proteomes" id="UP000664904"/>
    </source>
</evidence>
<keyword evidence="2" id="KW-1185">Reference proteome</keyword>
<organism evidence="1 2">
    <name type="scientific">Pseudoalteromonas xiamenensis</name>
    <dbReference type="NCBI Taxonomy" id="882626"/>
    <lineage>
        <taxon>Bacteria</taxon>
        <taxon>Pseudomonadati</taxon>
        <taxon>Pseudomonadota</taxon>
        <taxon>Gammaproteobacteria</taxon>
        <taxon>Alteromonadales</taxon>
        <taxon>Pseudoalteromonadaceae</taxon>
        <taxon>Pseudoalteromonas</taxon>
    </lineage>
</organism>
<gene>
    <name evidence="1" type="ORF">J5O05_05075</name>
</gene>
<dbReference type="Proteomes" id="UP000664904">
    <property type="component" value="Chromosome"/>
</dbReference>
<sequence length="68" mass="7169">MNLKLKKKNMKMLSNDKNALPLNKTALVAGALLTIDIRTTRTEGFATKTTLVGELADVGPSVGPTTGV</sequence>
<name>A0A975HNJ0_9GAMM</name>
<evidence type="ECO:0000313" key="1">
    <source>
        <dbReference type="EMBL" id="QTH72250.1"/>
    </source>
</evidence>
<dbReference type="KEGG" id="pxi:J5O05_05075"/>
<proteinExistence type="predicted"/>
<dbReference type="RefSeq" id="WP_208843872.1">
    <property type="nucleotide sequence ID" value="NZ_CP072133.1"/>
</dbReference>
<protein>
    <submittedName>
        <fullName evidence="1">Uncharacterized protein</fullName>
    </submittedName>
</protein>